<feature type="region of interest" description="Disordered" evidence="2">
    <location>
        <begin position="688"/>
        <end position="716"/>
    </location>
</feature>
<keyword evidence="6" id="KW-1185">Reference proteome</keyword>
<reference evidence="5 6" key="1">
    <citation type="journal article" date="2015" name="Genome Announc.">
        <title>Draft Genome Sequence and Gene Annotation of the Entomopathogenic Fungus Verticillium hemipterigenum.</title>
        <authorList>
            <person name="Horn F."/>
            <person name="Habel A."/>
            <person name="Scharf D.H."/>
            <person name="Dworschak J."/>
            <person name="Brakhage A.A."/>
            <person name="Guthke R."/>
            <person name="Hertweck C."/>
            <person name="Linde J."/>
        </authorList>
    </citation>
    <scope>NUCLEOTIDE SEQUENCE [LARGE SCALE GENOMIC DNA]</scope>
</reference>
<dbReference type="HOGENOM" id="CLU_006300_0_0_1"/>
<evidence type="ECO:0000313" key="6">
    <source>
        <dbReference type="Proteomes" id="UP000039046"/>
    </source>
</evidence>
<gene>
    <name evidence="5" type="ORF">VHEMI00144</name>
</gene>
<dbReference type="InterPro" id="IPR019414">
    <property type="entry name" value="Rtp1_C2"/>
</dbReference>
<dbReference type="SUPFAM" id="SSF48371">
    <property type="entry name" value="ARM repeat"/>
    <property type="match status" value="1"/>
</dbReference>
<evidence type="ECO:0000256" key="1">
    <source>
        <dbReference type="ARBA" id="ARBA00005724"/>
    </source>
</evidence>
<dbReference type="PANTHER" id="PTHR20959:SF1">
    <property type="entry name" value="TRANSPORT AND GOLGI ORGANIZATION PROTEIN 6 HOMOLOG"/>
    <property type="match status" value="1"/>
</dbReference>
<dbReference type="InterPro" id="IPR016024">
    <property type="entry name" value="ARM-type_fold"/>
</dbReference>
<dbReference type="GO" id="GO:0009306">
    <property type="term" value="P:protein secretion"/>
    <property type="evidence" value="ECO:0007669"/>
    <property type="project" value="TreeGrafter"/>
</dbReference>
<comment type="similarity">
    <text evidence="1">Belongs to the Tango6 family.</text>
</comment>
<feature type="compositionally biased region" description="Acidic residues" evidence="2">
    <location>
        <begin position="702"/>
        <end position="716"/>
    </location>
</feature>
<evidence type="ECO:0000256" key="2">
    <source>
        <dbReference type="SAM" id="MobiDB-lite"/>
    </source>
</evidence>
<feature type="domain" description="RNA polymerase II assembly factor Rtp1 C-terminal" evidence="4">
    <location>
        <begin position="554"/>
        <end position="655"/>
    </location>
</feature>
<dbReference type="AlphaFoldDB" id="A0A0A1SIF5"/>
<feature type="compositionally biased region" description="Basic and acidic residues" evidence="2">
    <location>
        <begin position="688"/>
        <end position="701"/>
    </location>
</feature>
<evidence type="ECO:0008006" key="7">
    <source>
        <dbReference type="Google" id="ProtNLM"/>
    </source>
</evidence>
<feature type="domain" description="RNA polymerase II assembly factor Rtp1 C-terminal" evidence="3">
    <location>
        <begin position="829"/>
        <end position="856"/>
    </location>
</feature>
<evidence type="ECO:0000259" key="3">
    <source>
        <dbReference type="Pfam" id="PF10304"/>
    </source>
</evidence>
<organism evidence="5 6">
    <name type="scientific">[Torrubiella] hemipterigena</name>
    <dbReference type="NCBI Taxonomy" id="1531966"/>
    <lineage>
        <taxon>Eukaryota</taxon>
        <taxon>Fungi</taxon>
        <taxon>Dikarya</taxon>
        <taxon>Ascomycota</taxon>
        <taxon>Pezizomycotina</taxon>
        <taxon>Sordariomycetes</taxon>
        <taxon>Hypocreomycetidae</taxon>
        <taxon>Hypocreales</taxon>
        <taxon>Clavicipitaceae</taxon>
        <taxon>Clavicipitaceae incertae sedis</taxon>
        <taxon>'Torrubiella' clade</taxon>
    </lineage>
</organism>
<protein>
    <recommendedName>
        <fullName evidence="7">Protein required for cell viability</fullName>
    </recommendedName>
</protein>
<sequence>MSSGPPEPSGSHTAKPNVVEDLVKAGTAAFNPSGSPESRDDGLQKYNDLIKRTDTWTLLHALNALIQPGATQAWLRPALMRSLTLIPLRKDGVRATMELVFMVHPSTSRGAKDSKESQKQGANITQESVAVATKLLSTVPSDMSPEAWFGGISEQIFSLIDGSSGPELSQTAAQIVGYGILGKRSLGAPGAAGWSIFVQPIIDNINWSLREDRGDEALEEEEVVDLTRGRRLVSSDDLQRSVQRLKILILSNPSPGLCKRVLTRVLPQLWTLASWPAQQGEVVKGLKIPASVLLQTYFKLFGESESIMVLIQNLMCQGSLPSSKTAWKYLSINSDEIEAVEAQRSEESVVDWGKIDANASNFVDLFTSASSTEDISSIFLKLLRKWIESSSAEQNPNIEVVLSSPTESPSSTISDLVEVAVLQKLMQKAPEKLVSHFDQLLDLVTQVFIADTKSPLGDDVVGIVLSLLNLVITVPSFQKSDIKSDQLTILESSLERISQQDRSDTSATARNLSLLLKYRDELEEPDDAASLPSARQIEDRKTYSLAMSYIAGEKDNPPPVVSEGLNLLSGLINSQSPILDINGITTLMSSLLKDKEDYINLRVIKIFTELSNKHPKSTLQELTDSYLDSSEKLSTDTRLRFGEALVQVIERLGELFTGDAAHRTSEALLSIAGRRGYRAKTYAKQKRDEKLRKLKEDKGQAEDDEPDMDLDEEDLTEEQKANNDVIARIIEGWDSQRGSEDIRMRTSALSIFGLAVETNIRGIGATLASAGVDLALNILAMERDTSSGILRRAAIISILSFVRALNTAREPGQSLGFGLTEESRGNIQRTLEYIAATDNDGLVQQHAHDVVESLDNWRLASLALDGTETSSGFGSSGLTNLAGLHVKPSLGDEQGVSTSRPRIEEIE</sequence>
<evidence type="ECO:0000259" key="4">
    <source>
        <dbReference type="Pfam" id="PF10363"/>
    </source>
</evidence>
<name>A0A0A1SIF5_9HYPO</name>
<evidence type="ECO:0000313" key="5">
    <source>
        <dbReference type="EMBL" id="CEJ79933.1"/>
    </source>
</evidence>
<dbReference type="Pfam" id="PF10304">
    <property type="entry name" value="RTP1_C2"/>
    <property type="match status" value="1"/>
</dbReference>
<dbReference type="OrthoDB" id="39591at2759"/>
<dbReference type="Proteomes" id="UP000039046">
    <property type="component" value="Unassembled WGS sequence"/>
</dbReference>
<dbReference type="InterPro" id="IPR019451">
    <property type="entry name" value="Rtp1_C1"/>
</dbReference>
<dbReference type="InterPro" id="IPR039600">
    <property type="entry name" value="TANGO6/Rtp1"/>
</dbReference>
<dbReference type="EMBL" id="CDHN01000001">
    <property type="protein sequence ID" value="CEJ79933.1"/>
    <property type="molecule type" value="Genomic_DNA"/>
</dbReference>
<dbReference type="Pfam" id="PF10363">
    <property type="entry name" value="RTP1_C1"/>
    <property type="match status" value="1"/>
</dbReference>
<accession>A0A0A1SIF5</accession>
<dbReference type="PANTHER" id="PTHR20959">
    <property type="entry name" value="TRANSPORT AND GOLGI ORGANIZATION PROTEIN 6 FAMILY MEMBER"/>
    <property type="match status" value="1"/>
</dbReference>
<proteinExistence type="inferred from homology"/>